<protein>
    <submittedName>
        <fullName evidence="2">DUF998 domain-containing protein</fullName>
    </submittedName>
</protein>
<dbReference type="Pfam" id="PF06197">
    <property type="entry name" value="DUF998"/>
    <property type="match status" value="1"/>
</dbReference>
<feature type="transmembrane region" description="Helical" evidence="1">
    <location>
        <begin position="181"/>
        <end position="198"/>
    </location>
</feature>
<accession>A0AAU6WB19</accession>
<feature type="transmembrane region" description="Helical" evidence="1">
    <location>
        <begin position="113"/>
        <end position="131"/>
    </location>
</feature>
<gene>
    <name evidence="2" type="ORF">QMQ05_11010</name>
</gene>
<keyword evidence="1" id="KW-0812">Transmembrane</keyword>
<feature type="transmembrane region" description="Helical" evidence="1">
    <location>
        <begin position="50"/>
        <end position="71"/>
    </location>
</feature>
<dbReference type="KEGG" id="gey:QMQ05_11010"/>
<organism evidence="2 3">
    <name type="scientific">Glutamicibacter ectropisis</name>
    <dbReference type="NCBI Taxonomy" id="3046593"/>
    <lineage>
        <taxon>Bacteria</taxon>
        <taxon>Bacillati</taxon>
        <taxon>Actinomycetota</taxon>
        <taxon>Actinomycetes</taxon>
        <taxon>Micrococcales</taxon>
        <taxon>Micrococcaceae</taxon>
        <taxon>Glutamicibacter</taxon>
    </lineage>
</organism>
<reference evidence="2 3" key="1">
    <citation type="submission" date="2023-05" db="EMBL/GenBank/DDBJ databases">
        <title>Glutamicibacter sp. B1, complete genome.</title>
        <authorList>
            <person name="Long Y.H."/>
            <person name="Fang T."/>
            <person name="Li X.Y."/>
        </authorList>
    </citation>
    <scope>NUCLEOTIDE SEQUENCE [LARGE SCALE GENOMIC DNA]</scope>
    <source>
        <strain evidence="2 3">B1</strain>
    </source>
</reference>
<dbReference type="AlphaFoldDB" id="A0AAU6WB19"/>
<evidence type="ECO:0000313" key="2">
    <source>
        <dbReference type="EMBL" id="XAO44886.1"/>
    </source>
</evidence>
<evidence type="ECO:0000313" key="3">
    <source>
        <dbReference type="Proteomes" id="UP001486888"/>
    </source>
</evidence>
<keyword evidence="1" id="KW-1133">Transmembrane helix</keyword>
<evidence type="ECO:0000256" key="1">
    <source>
        <dbReference type="SAM" id="Phobius"/>
    </source>
</evidence>
<dbReference type="Proteomes" id="UP001486888">
    <property type="component" value="Chromosome"/>
</dbReference>
<name>A0AAU6WB19_9MICC</name>
<keyword evidence="3" id="KW-1185">Reference proteome</keyword>
<feature type="transmembrane region" description="Helical" evidence="1">
    <location>
        <begin position="151"/>
        <end position="169"/>
    </location>
</feature>
<sequence>MASTLFIIPAVLFLIRLLLLVTLHFLPGGVDPVREPVSDYAVAEEKRTRLLATAASWSAALAWISLGLTVLLNTVSGDARRGVGFWLLILGVLLAVMPLVPTDRSGSQTTLRGRVHLLFAVAWFTLAYATIGPLGRLLSPSSHELMGTLDTVAAIALAALVISLVVRPLRRRTFGIAERAFILVVTVAPLIASVDLAVH</sequence>
<dbReference type="InterPro" id="IPR009339">
    <property type="entry name" value="DUF998"/>
</dbReference>
<feature type="transmembrane region" description="Helical" evidence="1">
    <location>
        <begin position="6"/>
        <end position="30"/>
    </location>
</feature>
<feature type="transmembrane region" description="Helical" evidence="1">
    <location>
        <begin position="83"/>
        <end position="101"/>
    </location>
</feature>
<dbReference type="EMBL" id="CP125942">
    <property type="protein sequence ID" value="XAO44886.1"/>
    <property type="molecule type" value="Genomic_DNA"/>
</dbReference>
<keyword evidence="1" id="KW-0472">Membrane</keyword>
<proteinExistence type="predicted"/>